<sequence length="124" mass="13827">MHSLKVISARILALLCSIIAPDPPIDRLGDWQRRHLARSGSFKPGSARIPSAILRTRVVPREIPSPGPHLRHRHCLLRALLSQYSGRGMQEQAVGGTRRRASMPCTLSYLRACPHDQRAHLSSQ</sequence>
<name>W4K4C2_HETIT</name>
<dbReference type="InParanoid" id="W4K4C2"/>
<dbReference type="Proteomes" id="UP000030671">
    <property type="component" value="Unassembled WGS sequence"/>
</dbReference>
<gene>
    <name evidence="2" type="ORF">HETIRDRAFT_410591</name>
</gene>
<reference evidence="2 3" key="1">
    <citation type="journal article" date="2012" name="New Phytol.">
        <title>Insight into trade-off between wood decay and parasitism from the genome of a fungal forest pathogen.</title>
        <authorList>
            <person name="Olson A."/>
            <person name="Aerts A."/>
            <person name="Asiegbu F."/>
            <person name="Belbahri L."/>
            <person name="Bouzid O."/>
            <person name="Broberg A."/>
            <person name="Canback B."/>
            <person name="Coutinho P.M."/>
            <person name="Cullen D."/>
            <person name="Dalman K."/>
            <person name="Deflorio G."/>
            <person name="van Diepen L.T."/>
            <person name="Dunand C."/>
            <person name="Duplessis S."/>
            <person name="Durling M."/>
            <person name="Gonthier P."/>
            <person name="Grimwood J."/>
            <person name="Fossdal C.G."/>
            <person name="Hansson D."/>
            <person name="Henrissat B."/>
            <person name="Hietala A."/>
            <person name="Himmelstrand K."/>
            <person name="Hoffmeister D."/>
            <person name="Hogberg N."/>
            <person name="James T.Y."/>
            <person name="Karlsson M."/>
            <person name="Kohler A."/>
            <person name="Kues U."/>
            <person name="Lee Y.H."/>
            <person name="Lin Y.C."/>
            <person name="Lind M."/>
            <person name="Lindquist E."/>
            <person name="Lombard V."/>
            <person name="Lucas S."/>
            <person name="Lunden K."/>
            <person name="Morin E."/>
            <person name="Murat C."/>
            <person name="Park J."/>
            <person name="Raffaello T."/>
            <person name="Rouze P."/>
            <person name="Salamov A."/>
            <person name="Schmutz J."/>
            <person name="Solheim H."/>
            <person name="Stahlberg J."/>
            <person name="Velez H."/>
            <person name="de Vries R.P."/>
            <person name="Wiebenga A."/>
            <person name="Woodward S."/>
            <person name="Yakovlev I."/>
            <person name="Garbelotto M."/>
            <person name="Martin F."/>
            <person name="Grigoriev I.V."/>
            <person name="Stenlid J."/>
        </authorList>
    </citation>
    <scope>NUCLEOTIDE SEQUENCE [LARGE SCALE GENOMIC DNA]</scope>
    <source>
        <strain evidence="2 3">TC 32-1</strain>
    </source>
</reference>
<accession>W4K4C2</accession>
<feature type="signal peptide" evidence="1">
    <location>
        <begin position="1"/>
        <end position="21"/>
    </location>
</feature>
<proteinExistence type="predicted"/>
<evidence type="ECO:0000256" key="1">
    <source>
        <dbReference type="SAM" id="SignalP"/>
    </source>
</evidence>
<dbReference type="GeneID" id="20672882"/>
<dbReference type="EMBL" id="KI925460">
    <property type="protein sequence ID" value="ETW80190.1"/>
    <property type="molecule type" value="Genomic_DNA"/>
</dbReference>
<dbReference type="HOGENOM" id="CLU_2004226_0_0_1"/>
<dbReference type="AlphaFoldDB" id="W4K4C2"/>
<dbReference type="KEGG" id="hir:HETIRDRAFT_410591"/>
<keyword evidence="1" id="KW-0732">Signal</keyword>
<keyword evidence="3" id="KW-1185">Reference proteome</keyword>
<protein>
    <recommendedName>
        <fullName evidence="4">Secreted protein</fullName>
    </recommendedName>
</protein>
<feature type="chain" id="PRO_5004843990" description="Secreted protein" evidence="1">
    <location>
        <begin position="22"/>
        <end position="124"/>
    </location>
</feature>
<evidence type="ECO:0000313" key="3">
    <source>
        <dbReference type="Proteomes" id="UP000030671"/>
    </source>
</evidence>
<evidence type="ECO:0008006" key="4">
    <source>
        <dbReference type="Google" id="ProtNLM"/>
    </source>
</evidence>
<dbReference type="RefSeq" id="XP_009548702.1">
    <property type="nucleotide sequence ID" value="XM_009550407.1"/>
</dbReference>
<organism evidence="2 3">
    <name type="scientific">Heterobasidion irregulare (strain TC 32-1)</name>
    <dbReference type="NCBI Taxonomy" id="747525"/>
    <lineage>
        <taxon>Eukaryota</taxon>
        <taxon>Fungi</taxon>
        <taxon>Dikarya</taxon>
        <taxon>Basidiomycota</taxon>
        <taxon>Agaricomycotina</taxon>
        <taxon>Agaricomycetes</taxon>
        <taxon>Russulales</taxon>
        <taxon>Bondarzewiaceae</taxon>
        <taxon>Heterobasidion</taxon>
        <taxon>Heterobasidion annosum species complex</taxon>
    </lineage>
</organism>
<evidence type="ECO:0000313" key="2">
    <source>
        <dbReference type="EMBL" id="ETW80190.1"/>
    </source>
</evidence>